<dbReference type="AlphaFoldDB" id="A0A183ISM8"/>
<protein>
    <submittedName>
        <fullName evidence="2 4">Uncharacterized protein</fullName>
    </submittedName>
</protein>
<evidence type="ECO:0000256" key="1">
    <source>
        <dbReference type="SAM" id="MobiDB-lite"/>
    </source>
</evidence>
<feature type="region of interest" description="Disordered" evidence="1">
    <location>
        <begin position="85"/>
        <end position="113"/>
    </location>
</feature>
<proteinExistence type="predicted"/>
<reference evidence="4" key="1">
    <citation type="submission" date="2016-06" db="UniProtKB">
        <authorList>
            <consortium name="WormBaseParasite"/>
        </authorList>
    </citation>
    <scope>IDENTIFICATION</scope>
</reference>
<feature type="compositionally biased region" description="Polar residues" evidence="1">
    <location>
        <begin position="103"/>
        <end position="113"/>
    </location>
</feature>
<sequence length="247" mass="27116">MCLRVGFCVVRADFVFDCHRQAYRLLLYLNVIDCLLVFRPDQIEPPQPLLSKFKSCSSTSSRRHGYPKSTGGCFALQDQCNSESAVNSKSQAPAQDRKPPFETTASQKQLSSMAAQGMTPFAAVNEAAKVRTAKEDLPSCSSSAVRENASTSPNQQEPPADCQPAQLSGSHTGDVRYDISKMRIDARIKESGNVLRPQQNDCHALHNGIPEVSTVSRNASPAGNIIELRKCLVRAFGFFTSKFIEEL</sequence>
<evidence type="ECO:0000313" key="4">
    <source>
        <dbReference type="WBParaSite" id="SBAD_0000688301-mRNA-1"/>
    </source>
</evidence>
<evidence type="ECO:0000313" key="3">
    <source>
        <dbReference type="Proteomes" id="UP000270296"/>
    </source>
</evidence>
<dbReference type="Proteomes" id="UP000270296">
    <property type="component" value="Unassembled WGS sequence"/>
</dbReference>
<name>A0A183ISM8_9BILA</name>
<feature type="region of interest" description="Disordered" evidence="1">
    <location>
        <begin position="135"/>
        <end position="174"/>
    </location>
</feature>
<reference evidence="2 3" key="2">
    <citation type="submission" date="2018-11" db="EMBL/GenBank/DDBJ databases">
        <authorList>
            <consortium name="Pathogen Informatics"/>
        </authorList>
    </citation>
    <scope>NUCLEOTIDE SEQUENCE [LARGE SCALE GENOMIC DNA]</scope>
</reference>
<keyword evidence="3" id="KW-1185">Reference proteome</keyword>
<dbReference type="EMBL" id="UZAM01009909">
    <property type="protein sequence ID" value="VDP10445.1"/>
    <property type="molecule type" value="Genomic_DNA"/>
</dbReference>
<gene>
    <name evidence="2" type="ORF">SBAD_LOCUS6625</name>
</gene>
<organism evidence="4">
    <name type="scientific">Soboliphyme baturini</name>
    <dbReference type="NCBI Taxonomy" id="241478"/>
    <lineage>
        <taxon>Eukaryota</taxon>
        <taxon>Metazoa</taxon>
        <taxon>Ecdysozoa</taxon>
        <taxon>Nematoda</taxon>
        <taxon>Enoplea</taxon>
        <taxon>Dorylaimia</taxon>
        <taxon>Dioctophymatida</taxon>
        <taxon>Dioctophymatoidea</taxon>
        <taxon>Soboliphymatidae</taxon>
        <taxon>Soboliphyme</taxon>
    </lineage>
</organism>
<evidence type="ECO:0000313" key="2">
    <source>
        <dbReference type="EMBL" id="VDP10445.1"/>
    </source>
</evidence>
<dbReference type="WBParaSite" id="SBAD_0000688301-mRNA-1">
    <property type="protein sequence ID" value="SBAD_0000688301-mRNA-1"/>
    <property type="gene ID" value="SBAD_0000688301"/>
</dbReference>
<feature type="compositionally biased region" description="Polar residues" evidence="1">
    <location>
        <begin position="139"/>
        <end position="157"/>
    </location>
</feature>
<accession>A0A183ISM8</accession>